<accession>A0AAV1PBE2</accession>
<name>A0AAV1PBE2_SCOSC</name>
<dbReference type="AlphaFoldDB" id="A0AAV1PBE2"/>
<dbReference type="EMBL" id="CAWUFR010000109">
    <property type="protein sequence ID" value="CAK6967759.1"/>
    <property type="molecule type" value="Genomic_DNA"/>
</dbReference>
<evidence type="ECO:0000256" key="1">
    <source>
        <dbReference type="SAM" id="MobiDB-lite"/>
    </source>
</evidence>
<protein>
    <submittedName>
        <fullName evidence="2">LOW QUALITY PROTEIN: synaptonemal complex central element protein 3</fullName>
    </submittedName>
</protein>
<evidence type="ECO:0000313" key="3">
    <source>
        <dbReference type="Proteomes" id="UP001314229"/>
    </source>
</evidence>
<dbReference type="GO" id="GO:0007131">
    <property type="term" value="P:reciprocal meiotic recombination"/>
    <property type="evidence" value="ECO:0007669"/>
    <property type="project" value="InterPro"/>
</dbReference>
<reference evidence="2 3" key="1">
    <citation type="submission" date="2024-01" db="EMBL/GenBank/DDBJ databases">
        <authorList>
            <person name="Alioto T."/>
            <person name="Alioto T."/>
            <person name="Gomez Garrido J."/>
        </authorList>
    </citation>
    <scope>NUCLEOTIDE SEQUENCE [LARGE SCALE GENOMIC DNA]</scope>
</reference>
<dbReference type="PANTHER" id="PTHR36686">
    <property type="entry name" value="SYNAPTONEMAL COMPLEX CENTRAL ELEMENT PROTEIN 3"/>
    <property type="match status" value="1"/>
</dbReference>
<dbReference type="Pfam" id="PF15191">
    <property type="entry name" value="Synaptonemal_3"/>
    <property type="match status" value="1"/>
</dbReference>
<dbReference type="Proteomes" id="UP001314229">
    <property type="component" value="Unassembled WGS sequence"/>
</dbReference>
<evidence type="ECO:0000313" key="2">
    <source>
        <dbReference type="EMBL" id="CAK6967759.1"/>
    </source>
</evidence>
<proteinExistence type="predicted"/>
<keyword evidence="3" id="KW-1185">Reference proteome</keyword>
<feature type="region of interest" description="Disordered" evidence="1">
    <location>
        <begin position="95"/>
        <end position="118"/>
    </location>
</feature>
<dbReference type="GO" id="GO:0007283">
    <property type="term" value="P:spermatogenesis"/>
    <property type="evidence" value="ECO:0007669"/>
    <property type="project" value="InterPro"/>
</dbReference>
<dbReference type="PANTHER" id="PTHR36686:SF1">
    <property type="entry name" value="SYNAPTONEMAL COMPLEX CENTRAL ELEMENT PROTEIN 3"/>
    <property type="match status" value="1"/>
</dbReference>
<gene>
    <name evidence="2" type="ORF">FSCOSCO3_A016810</name>
</gene>
<feature type="compositionally biased region" description="Basic and acidic residues" evidence="1">
    <location>
        <begin position="96"/>
        <end position="108"/>
    </location>
</feature>
<comment type="caution">
    <text evidence="2">The sequence shown here is derived from an EMBL/GenBank/DDBJ whole genome shotgun (WGS) entry which is preliminary data.</text>
</comment>
<organism evidence="2 3">
    <name type="scientific">Scomber scombrus</name>
    <name type="common">Atlantic mackerel</name>
    <name type="synonym">Scomber vernalis</name>
    <dbReference type="NCBI Taxonomy" id="13677"/>
    <lineage>
        <taxon>Eukaryota</taxon>
        <taxon>Metazoa</taxon>
        <taxon>Chordata</taxon>
        <taxon>Craniata</taxon>
        <taxon>Vertebrata</taxon>
        <taxon>Euteleostomi</taxon>
        <taxon>Actinopterygii</taxon>
        <taxon>Neopterygii</taxon>
        <taxon>Teleostei</taxon>
        <taxon>Neoteleostei</taxon>
        <taxon>Acanthomorphata</taxon>
        <taxon>Pelagiaria</taxon>
        <taxon>Scombriformes</taxon>
        <taxon>Scombridae</taxon>
        <taxon>Scomber</taxon>
    </lineage>
</organism>
<dbReference type="InterPro" id="IPR028145">
    <property type="entry name" value="Synaptonemal_3"/>
</dbReference>
<dbReference type="GO" id="GO:0007130">
    <property type="term" value="P:synaptonemal complex assembly"/>
    <property type="evidence" value="ECO:0007669"/>
    <property type="project" value="InterPro"/>
</dbReference>
<sequence>MDNPPLHLITSDFVKKRLFIMADSSSPTELQQNNSDDALELNKDLERMIEDTENMSVQLTWMAYDMVALRTNPELVASMKRLEEAYYRCRVAVSGETRDQKPQSDKCPESAVTTLTPM</sequence>